<dbReference type="InParanoid" id="G3GSK2"/>
<name>G3GSK2_CRIGR</name>
<gene>
    <name evidence="1" type="ORF">I79_000617</name>
</gene>
<dbReference type="Proteomes" id="UP000001075">
    <property type="component" value="Unassembled WGS sequence"/>
</dbReference>
<evidence type="ECO:0000313" key="2">
    <source>
        <dbReference type="Proteomes" id="UP000001075"/>
    </source>
</evidence>
<accession>G3GSK2</accession>
<dbReference type="AlphaFoldDB" id="G3GSK2"/>
<organism evidence="1 2">
    <name type="scientific">Cricetulus griseus</name>
    <name type="common">Chinese hamster</name>
    <name type="synonym">Cricetulus barabensis griseus</name>
    <dbReference type="NCBI Taxonomy" id="10029"/>
    <lineage>
        <taxon>Eukaryota</taxon>
        <taxon>Metazoa</taxon>
        <taxon>Chordata</taxon>
        <taxon>Craniata</taxon>
        <taxon>Vertebrata</taxon>
        <taxon>Euteleostomi</taxon>
        <taxon>Mammalia</taxon>
        <taxon>Eutheria</taxon>
        <taxon>Euarchontoglires</taxon>
        <taxon>Glires</taxon>
        <taxon>Rodentia</taxon>
        <taxon>Myomorpha</taxon>
        <taxon>Muroidea</taxon>
        <taxon>Cricetidae</taxon>
        <taxon>Cricetinae</taxon>
        <taxon>Cricetulus</taxon>
    </lineage>
</organism>
<sequence length="114" mass="13311">MKKCQLELWAFRFSQALKMLVHPCNSNIREAEAEGLQVWAKQRPCFDKILKGIQLTSPRWVCYWKSEIDISSLKTLKLDTFESMISLLAISVQDQQQKTMLISCIYILKKLMLV</sequence>
<dbReference type="EMBL" id="JH000012">
    <property type="protein sequence ID" value="EGV96367.1"/>
    <property type="molecule type" value="Genomic_DNA"/>
</dbReference>
<protein>
    <submittedName>
        <fullName evidence="1">Uncharacterized protein</fullName>
    </submittedName>
</protein>
<evidence type="ECO:0000313" key="1">
    <source>
        <dbReference type="EMBL" id="EGV96367.1"/>
    </source>
</evidence>
<proteinExistence type="predicted"/>
<reference evidence="2" key="1">
    <citation type="journal article" date="2011" name="Nat. Biotechnol.">
        <title>The genomic sequence of the Chinese hamster ovary (CHO)-K1 cell line.</title>
        <authorList>
            <person name="Xu X."/>
            <person name="Nagarajan H."/>
            <person name="Lewis N.E."/>
            <person name="Pan S."/>
            <person name="Cai Z."/>
            <person name="Liu X."/>
            <person name="Chen W."/>
            <person name="Xie M."/>
            <person name="Wang W."/>
            <person name="Hammond S."/>
            <person name="Andersen M.R."/>
            <person name="Neff N."/>
            <person name="Passarelli B."/>
            <person name="Koh W."/>
            <person name="Fan H.C."/>
            <person name="Wang J."/>
            <person name="Gui Y."/>
            <person name="Lee K.H."/>
            <person name="Betenbaugh M.J."/>
            <person name="Quake S.R."/>
            <person name="Famili I."/>
            <person name="Palsson B.O."/>
            <person name="Wang J."/>
        </authorList>
    </citation>
    <scope>NUCLEOTIDE SEQUENCE [LARGE SCALE GENOMIC DNA]</scope>
    <source>
        <strain evidence="2">CHO K1 cell line</strain>
    </source>
</reference>